<evidence type="ECO:0000256" key="2">
    <source>
        <dbReference type="SAM" id="Phobius"/>
    </source>
</evidence>
<keyword evidence="2" id="KW-0472">Membrane</keyword>
<name>A0A931I2E3_9HYPH</name>
<feature type="region of interest" description="Disordered" evidence="1">
    <location>
        <begin position="1"/>
        <end position="81"/>
    </location>
</feature>
<keyword evidence="2" id="KW-0812">Transmembrane</keyword>
<protein>
    <submittedName>
        <fullName evidence="3">Uncharacterized protein</fullName>
    </submittedName>
</protein>
<evidence type="ECO:0000313" key="4">
    <source>
        <dbReference type="Proteomes" id="UP000631694"/>
    </source>
</evidence>
<evidence type="ECO:0000256" key="1">
    <source>
        <dbReference type="SAM" id="MobiDB-lite"/>
    </source>
</evidence>
<evidence type="ECO:0000313" key="3">
    <source>
        <dbReference type="EMBL" id="MBH0238006.1"/>
    </source>
</evidence>
<sequence>MATSDQPHAASNRRPQDKVPFTDPAAAPLGTDDEAAGVAGRPAPRSDIRQSHGVRDPDLPDLPDLPGPPPGSAATDESARRIDGELLPEAKWRVRGAVAAFVGVIVVLGLIVIWFVAG</sequence>
<dbReference type="AlphaFoldDB" id="A0A931I2E3"/>
<proteinExistence type="predicted"/>
<feature type="transmembrane region" description="Helical" evidence="2">
    <location>
        <begin position="97"/>
        <end position="117"/>
    </location>
</feature>
<accession>A0A931I2E3</accession>
<gene>
    <name evidence="3" type="ORF">I5731_09255</name>
</gene>
<reference evidence="3" key="1">
    <citation type="submission" date="2020-12" db="EMBL/GenBank/DDBJ databases">
        <title>Methylobrevis albus sp. nov., isolated from fresh water lack sediment.</title>
        <authorList>
            <person name="Zou Q."/>
        </authorList>
    </citation>
    <scope>NUCLEOTIDE SEQUENCE</scope>
    <source>
        <strain evidence="3">L22</strain>
    </source>
</reference>
<keyword evidence="4" id="KW-1185">Reference proteome</keyword>
<dbReference type="RefSeq" id="WP_197311057.1">
    <property type="nucleotide sequence ID" value="NZ_JADZLT010000049.1"/>
</dbReference>
<feature type="compositionally biased region" description="Basic and acidic residues" evidence="1">
    <location>
        <begin position="44"/>
        <end position="58"/>
    </location>
</feature>
<dbReference type="EMBL" id="JADZLT010000049">
    <property type="protein sequence ID" value="MBH0238006.1"/>
    <property type="molecule type" value="Genomic_DNA"/>
</dbReference>
<keyword evidence="2" id="KW-1133">Transmembrane helix</keyword>
<organism evidence="3 4">
    <name type="scientific">Methylobrevis albus</name>
    <dbReference type="NCBI Taxonomy" id="2793297"/>
    <lineage>
        <taxon>Bacteria</taxon>
        <taxon>Pseudomonadati</taxon>
        <taxon>Pseudomonadota</taxon>
        <taxon>Alphaproteobacteria</taxon>
        <taxon>Hyphomicrobiales</taxon>
        <taxon>Pleomorphomonadaceae</taxon>
        <taxon>Methylobrevis</taxon>
    </lineage>
</organism>
<dbReference type="Proteomes" id="UP000631694">
    <property type="component" value="Unassembled WGS sequence"/>
</dbReference>
<comment type="caution">
    <text evidence="3">The sequence shown here is derived from an EMBL/GenBank/DDBJ whole genome shotgun (WGS) entry which is preliminary data.</text>
</comment>